<dbReference type="OrthoDB" id="9806380at2"/>
<dbReference type="RefSeq" id="WP_012824514.1">
    <property type="nucleotide sequence ID" value="NC_013422.1"/>
</dbReference>
<dbReference type="SUPFAM" id="SSF54909">
    <property type="entry name" value="Dimeric alpha+beta barrel"/>
    <property type="match status" value="1"/>
</dbReference>
<dbReference type="eggNOG" id="COG5470">
    <property type="taxonomic scope" value="Bacteria"/>
</dbReference>
<dbReference type="HOGENOM" id="CLU_145407_1_2_6"/>
<organism evidence="2 3">
    <name type="scientific">Halothiobacillus neapolitanus (strain ATCC 23641 / DSM 15147 / CIP 104769 / NCIMB 8539 / c2)</name>
    <name type="common">Thiobacillus neapolitanus</name>
    <dbReference type="NCBI Taxonomy" id="555778"/>
    <lineage>
        <taxon>Bacteria</taxon>
        <taxon>Pseudomonadati</taxon>
        <taxon>Pseudomonadota</taxon>
        <taxon>Gammaproteobacteria</taxon>
        <taxon>Chromatiales</taxon>
        <taxon>Halothiobacillaceae</taxon>
        <taxon>Halothiobacillus</taxon>
    </lineage>
</organism>
<evidence type="ECO:0000313" key="3">
    <source>
        <dbReference type="Proteomes" id="UP000009102"/>
    </source>
</evidence>
<reference evidence="2 3" key="1">
    <citation type="submission" date="2009-10" db="EMBL/GenBank/DDBJ databases">
        <title>Complete sequence of Halothiobacillus neapolitanus c2.</title>
        <authorList>
            <consortium name="US DOE Joint Genome Institute"/>
            <person name="Lucas S."/>
            <person name="Copeland A."/>
            <person name="Lapidus A."/>
            <person name="Glavina del Rio T."/>
            <person name="Tice H."/>
            <person name="Bruce D."/>
            <person name="Goodwin L."/>
            <person name="Pitluck S."/>
            <person name="Davenport K."/>
            <person name="Brettin T."/>
            <person name="Detter J.C."/>
            <person name="Han C."/>
            <person name="Tapia R."/>
            <person name="Larimer F."/>
            <person name="Land M."/>
            <person name="Hauser L."/>
            <person name="Kyrpides N."/>
            <person name="Mikhailova N."/>
            <person name="Kerfeld C."/>
            <person name="Cannon G."/>
            <person name="Heinhort S."/>
        </authorList>
    </citation>
    <scope>NUCLEOTIDE SEQUENCE [LARGE SCALE GENOMIC DNA]</scope>
    <source>
        <strain evidence="3">ATCC 23641 / c2</strain>
    </source>
</reference>
<dbReference type="InterPro" id="IPR010753">
    <property type="entry name" value="DUF1330"/>
</dbReference>
<dbReference type="Pfam" id="PF07045">
    <property type="entry name" value="DUF1330"/>
    <property type="match status" value="1"/>
</dbReference>
<evidence type="ECO:0000259" key="1">
    <source>
        <dbReference type="Pfam" id="PF07045"/>
    </source>
</evidence>
<dbReference type="KEGG" id="hna:Hneap_1655"/>
<evidence type="ECO:0000313" key="2">
    <source>
        <dbReference type="EMBL" id="ACX96481.1"/>
    </source>
</evidence>
<dbReference type="PANTHER" id="PTHR41521">
    <property type="match status" value="1"/>
</dbReference>
<dbReference type="PANTHER" id="PTHR41521:SF4">
    <property type="entry name" value="BLR0684 PROTEIN"/>
    <property type="match status" value="1"/>
</dbReference>
<dbReference type="InterPro" id="IPR011008">
    <property type="entry name" value="Dimeric_a/b-barrel"/>
</dbReference>
<accession>D0L1A8</accession>
<name>D0L1A8_HALNC</name>
<dbReference type="Gene3D" id="3.30.70.100">
    <property type="match status" value="1"/>
</dbReference>
<feature type="domain" description="DUF1330" evidence="1">
    <location>
        <begin position="3"/>
        <end position="94"/>
    </location>
</feature>
<dbReference type="AlphaFoldDB" id="D0L1A8"/>
<proteinExistence type="predicted"/>
<dbReference type="STRING" id="555778.Hneap_1655"/>
<keyword evidence="3" id="KW-1185">Reference proteome</keyword>
<protein>
    <recommendedName>
        <fullName evidence="1">DUF1330 domain-containing protein</fullName>
    </recommendedName>
</protein>
<dbReference type="EMBL" id="CP001801">
    <property type="protein sequence ID" value="ACX96481.1"/>
    <property type="molecule type" value="Genomic_DNA"/>
</dbReference>
<sequence>MNAYLILDISINDFESFKGYIEKIPAFIQKHDGRYVIQGVEPEVMEGDWKPERVVVIEFPTKEGAKGFLNDPDAQALFDIRYKSTTSKLILAEGCL</sequence>
<gene>
    <name evidence="2" type="ordered locus">Hneap_1655</name>
</gene>
<dbReference type="Proteomes" id="UP000009102">
    <property type="component" value="Chromosome"/>
</dbReference>